<accession>X0TNV1</accession>
<dbReference type="PANTHER" id="PTHR43827">
    <property type="entry name" value="2,5-DIKETO-D-GLUCONIC ACID REDUCTASE"/>
    <property type="match status" value="1"/>
</dbReference>
<name>X0TNV1_9ZZZZ</name>
<dbReference type="GO" id="GO:0016616">
    <property type="term" value="F:oxidoreductase activity, acting on the CH-OH group of donors, NAD or NADP as acceptor"/>
    <property type="evidence" value="ECO:0007669"/>
    <property type="project" value="UniProtKB-ARBA"/>
</dbReference>
<sequence>MELNIKSTQKLNNDLEIPRLGLGTWDLRGRGAYQAVLWSLDLGYRLIDTASLYENENEIGEALKDTNIPREEIFLTTKVWNNDQGYLNTLSAFKKSLKRLKVEYIDLYLIHWPVSGLRNDTWKALEEIYNSEKTRAIGVSNFTIHHLKELLEISETIPTINQIEFSPFL</sequence>
<comment type="caution">
    <text evidence="5">The sequence shown here is derived from an EMBL/GenBank/DDBJ whole genome shotgun (WGS) entry which is preliminary data.</text>
</comment>
<reference evidence="5" key="1">
    <citation type="journal article" date="2014" name="Front. Microbiol.">
        <title>High frequency of phylogenetically diverse reductive dehalogenase-homologous genes in deep subseafloor sedimentary metagenomes.</title>
        <authorList>
            <person name="Kawai M."/>
            <person name="Futagami T."/>
            <person name="Toyoda A."/>
            <person name="Takaki Y."/>
            <person name="Nishi S."/>
            <person name="Hori S."/>
            <person name="Arai W."/>
            <person name="Tsubouchi T."/>
            <person name="Morono Y."/>
            <person name="Uchiyama I."/>
            <person name="Ito T."/>
            <person name="Fujiyama A."/>
            <person name="Inagaki F."/>
            <person name="Takami H."/>
        </authorList>
    </citation>
    <scope>NUCLEOTIDE SEQUENCE</scope>
    <source>
        <strain evidence="5">Expedition CK06-06</strain>
    </source>
</reference>
<dbReference type="SUPFAM" id="SSF51430">
    <property type="entry name" value="NAD(P)-linked oxidoreductase"/>
    <property type="match status" value="1"/>
</dbReference>
<feature type="non-terminal residue" evidence="5">
    <location>
        <position position="169"/>
    </location>
</feature>
<comment type="similarity">
    <text evidence="1">Belongs to the aldo/keto reductase family.</text>
</comment>
<dbReference type="Pfam" id="PF00248">
    <property type="entry name" value="Aldo_ket_red"/>
    <property type="match status" value="1"/>
</dbReference>
<proteinExistence type="inferred from homology"/>
<dbReference type="InterPro" id="IPR036812">
    <property type="entry name" value="NAD(P)_OxRdtase_dom_sf"/>
</dbReference>
<dbReference type="InterPro" id="IPR020471">
    <property type="entry name" value="AKR"/>
</dbReference>
<dbReference type="InterPro" id="IPR018170">
    <property type="entry name" value="Aldo/ket_reductase_CS"/>
</dbReference>
<evidence type="ECO:0000259" key="4">
    <source>
        <dbReference type="Pfam" id="PF00248"/>
    </source>
</evidence>
<dbReference type="PANTHER" id="PTHR43827:SF3">
    <property type="entry name" value="NADP-DEPENDENT OXIDOREDUCTASE DOMAIN-CONTAINING PROTEIN"/>
    <property type="match status" value="1"/>
</dbReference>
<protein>
    <recommendedName>
        <fullName evidence="4">NADP-dependent oxidoreductase domain-containing protein</fullName>
    </recommendedName>
</protein>
<organism evidence="5">
    <name type="scientific">marine sediment metagenome</name>
    <dbReference type="NCBI Taxonomy" id="412755"/>
    <lineage>
        <taxon>unclassified sequences</taxon>
        <taxon>metagenomes</taxon>
        <taxon>ecological metagenomes</taxon>
    </lineage>
</organism>
<dbReference type="InterPro" id="IPR023210">
    <property type="entry name" value="NADP_OxRdtase_dom"/>
</dbReference>
<dbReference type="PROSITE" id="PS00062">
    <property type="entry name" value="ALDOKETO_REDUCTASE_2"/>
    <property type="match status" value="1"/>
</dbReference>
<dbReference type="CDD" id="cd19071">
    <property type="entry name" value="AKR_AKR1-5-like"/>
    <property type="match status" value="1"/>
</dbReference>
<gene>
    <name evidence="5" type="ORF">S01H1_28111</name>
</gene>
<dbReference type="PROSITE" id="PS00798">
    <property type="entry name" value="ALDOKETO_REDUCTASE_1"/>
    <property type="match status" value="1"/>
</dbReference>
<evidence type="ECO:0000313" key="5">
    <source>
        <dbReference type="EMBL" id="GAF94899.1"/>
    </source>
</evidence>
<evidence type="ECO:0000256" key="1">
    <source>
        <dbReference type="ARBA" id="ARBA00007905"/>
    </source>
</evidence>
<dbReference type="EMBL" id="BARS01017161">
    <property type="protein sequence ID" value="GAF94899.1"/>
    <property type="molecule type" value="Genomic_DNA"/>
</dbReference>
<evidence type="ECO:0000256" key="2">
    <source>
        <dbReference type="ARBA" id="ARBA00022857"/>
    </source>
</evidence>
<dbReference type="Gene3D" id="3.20.20.100">
    <property type="entry name" value="NADP-dependent oxidoreductase domain"/>
    <property type="match status" value="1"/>
</dbReference>
<evidence type="ECO:0000256" key="3">
    <source>
        <dbReference type="ARBA" id="ARBA00023002"/>
    </source>
</evidence>
<dbReference type="AlphaFoldDB" id="X0TNV1"/>
<feature type="domain" description="NADP-dependent oxidoreductase" evidence="4">
    <location>
        <begin position="19"/>
        <end position="168"/>
    </location>
</feature>
<keyword evidence="2" id="KW-0521">NADP</keyword>
<keyword evidence="3" id="KW-0560">Oxidoreductase</keyword>
<dbReference type="PRINTS" id="PR00069">
    <property type="entry name" value="ALDKETRDTASE"/>
</dbReference>